<dbReference type="Pfam" id="PF03466">
    <property type="entry name" value="LysR_substrate"/>
    <property type="match status" value="1"/>
</dbReference>
<protein>
    <submittedName>
        <fullName evidence="6">LysR family transcriptional regulator</fullName>
    </submittedName>
</protein>
<dbReference type="Proteomes" id="UP000324285">
    <property type="component" value="Chromosome"/>
</dbReference>
<keyword evidence="2" id="KW-0805">Transcription regulation</keyword>
<evidence type="ECO:0000256" key="3">
    <source>
        <dbReference type="ARBA" id="ARBA00023125"/>
    </source>
</evidence>
<evidence type="ECO:0000256" key="1">
    <source>
        <dbReference type="ARBA" id="ARBA00009437"/>
    </source>
</evidence>
<dbReference type="OrthoDB" id="9785974at2"/>
<dbReference type="AlphaFoldDB" id="A0A5C1NH48"/>
<proteinExistence type="inferred from homology"/>
<dbReference type="Gene3D" id="1.10.10.10">
    <property type="entry name" value="Winged helix-like DNA-binding domain superfamily/Winged helix DNA-binding domain"/>
    <property type="match status" value="1"/>
</dbReference>
<dbReference type="InterPro" id="IPR036388">
    <property type="entry name" value="WH-like_DNA-bd_sf"/>
</dbReference>
<evidence type="ECO:0000313" key="7">
    <source>
        <dbReference type="Proteomes" id="UP000324285"/>
    </source>
</evidence>
<dbReference type="InterPro" id="IPR000847">
    <property type="entry name" value="LysR_HTH_N"/>
</dbReference>
<organism evidence="6 7">
    <name type="scientific">Halomonas binhaiensis</name>
    <dbReference type="NCBI Taxonomy" id="2562282"/>
    <lineage>
        <taxon>Bacteria</taxon>
        <taxon>Pseudomonadati</taxon>
        <taxon>Pseudomonadota</taxon>
        <taxon>Gammaproteobacteria</taxon>
        <taxon>Oceanospirillales</taxon>
        <taxon>Halomonadaceae</taxon>
        <taxon>Halomonas</taxon>
    </lineage>
</organism>
<dbReference type="FunFam" id="1.10.10.10:FF:000001">
    <property type="entry name" value="LysR family transcriptional regulator"/>
    <property type="match status" value="1"/>
</dbReference>
<dbReference type="EMBL" id="CP038437">
    <property type="protein sequence ID" value="QEM82972.1"/>
    <property type="molecule type" value="Genomic_DNA"/>
</dbReference>
<accession>A0A5C1NH48</accession>
<dbReference type="KEGG" id="hbh:E4T21_16510"/>
<gene>
    <name evidence="6" type="ORF">E4T21_16510</name>
</gene>
<dbReference type="SUPFAM" id="SSF53850">
    <property type="entry name" value="Periplasmic binding protein-like II"/>
    <property type="match status" value="1"/>
</dbReference>
<dbReference type="PANTHER" id="PTHR30419">
    <property type="entry name" value="HTH-TYPE TRANSCRIPTIONAL REGULATOR YBHD"/>
    <property type="match status" value="1"/>
</dbReference>
<dbReference type="CDD" id="cd08421">
    <property type="entry name" value="PBP2_LTTR_like_1"/>
    <property type="match status" value="1"/>
</dbReference>
<dbReference type="SUPFAM" id="SSF46785">
    <property type="entry name" value="Winged helix' DNA-binding domain"/>
    <property type="match status" value="1"/>
</dbReference>
<dbReference type="Pfam" id="PF00126">
    <property type="entry name" value="HTH_1"/>
    <property type="match status" value="1"/>
</dbReference>
<dbReference type="GO" id="GO:0003700">
    <property type="term" value="F:DNA-binding transcription factor activity"/>
    <property type="evidence" value="ECO:0007669"/>
    <property type="project" value="InterPro"/>
</dbReference>
<dbReference type="InterPro" id="IPR005119">
    <property type="entry name" value="LysR_subst-bd"/>
</dbReference>
<sequence length="300" mass="33222">MHFDLADIRLFIHVAEASSLTGGARRANLSTAAASTRIKAFEGQLGSRLFYRGSQGVELTPAGERLLNHARAIMRQVEYVKSDFSEYANSEAGHIRIFANTTAVTEFMPEVLAEFLSDRPGITIDLQERLTNDIFRGVLDGAADLGVTSGDIKIHGLEIIPFSMDRLVVVVPSGHPLVKEDIIAFKDTLGFPYVGLHEGSTLLQFLKAQVNEIGETLPLRIQVYGFEPACRMIEAGVGIGILPESSAMRYQKTMQVQTVQLEDDWAQRERAVVVRELASLPESARALISAIRRYHHYPEQ</sequence>
<evidence type="ECO:0000256" key="4">
    <source>
        <dbReference type="ARBA" id="ARBA00023163"/>
    </source>
</evidence>
<keyword evidence="7" id="KW-1185">Reference proteome</keyword>
<evidence type="ECO:0000256" key="2">
    <source>
        <dbReference type="ARBA" id="ARBA00023015"/>
    </source>
</evidence>
<dbReference type="RefSeq" id="WP_149286094.1">
    <property type="nucleotide sequence ID" value="NZ_CP038437.2"/>
</dbReference>
<keyword evidence="3" id="KW-0238">DNA-binding</keyword>
<reference evidence="6" key="1">
    <citation type="submission" date="2021-02" db="EMBL/GenBank/DDBJ databases">
        <title>Strain Y2R2, a novel species of the genus Halomonas.</title>
        <authorList>
            <person name="Huang H."/>
        </authorList>
    </citation>
    <scope>NUCLEOTIDE SEQUENCE</scope>
    <source>
        <strain evidence="6">Y2R2</strain>
    </source>
</reference>
<comment type="similarity">
    <text evidence="1">Belongs to the LysR transcriptional regulatory family.</text>
</comment>
<keyword evidence="4" id="KW-0804">Transcription</keyword>
<dbReference type="PANTHER" id="PTHR30419:SF2">
    <property type="entry name" value="LYSR FAMILY TRANSCRIPTIONAL REGULATOR"/>
    <property type="match status" value="1"/>
</dbReference>
<evidence type="ECO:0000313" key="6">
    <source>
        <dbReference type="EMBL" id="QEM82972.1"/>
    </source>
</evidence>
<name>A0A5C1NH48_9GAMM</name>
<evidence type="ECO:0000259" key="5">
    <source>
        <dbReference type="PROSITE" id="PS50931"/>
    </source>
</evidence>
<dbReference type="GO" id="GO:0005829">
    <property type="term" value="C:cytosol"/>
    <property type="evidence" value="ECO:0007669"/>
    <property type="project" value="TreeGrafter"/>
</dbReference>
<feature type="domain" description="HTH lysR-type" evidence="5">
    <location>
        <begin position="3"/>
        <end position="60"/>
    </location>
</feature>
<dbReference type="Gene3D" id="3.40.190.290">
    <property type="match status" value="1"/>
</dbReference>
<dbReference type="InterPro" id="IPR050950">
    <property type="entry name" value="HTH-type_LysR_regulators"/>
</dbReference>
<dbReference type="PROSITE" id="PS50931">
    <property type="entry name" value="HTH_LYSR"/>
    <property type="match status" value="1"/>
</dbReference>
<dbReference type="InterPro" id="IPR036390">
    <property type="entry name" value="WH_DNA-bd_sf"/>
</dbReference>
<dbReference type="GO" id="GO:0003677">
    <property type="term" value="F:DNA binding"/>
    <property type="evidence" value="ECO:0007669"/>
    <property type="project" value="UniProtKB-KW"/>
</dbReference>